<keyword evidence="2" id="KW-0808">Transferase</keyword>
<dbReference type="PANTHER" id="PTHR43085">
    <property type="entry name" value="HEXOKINASE FAMILY MEMBER"/>
    <property type="match status" value="1"/>
</dbReference>
<dbReference type="Pfam" id="PF00294">
    <property type="entry name" value="PfkB"/>
    <property type="match status" value="1"/>
</dbReference>
<comment type="caution">
    <text evidence="5">The sequence shown here is derived from an EMBL/GenBank/DDBJ whole genome shotgun (WGS) entry which is preliminary data.</text>
</comment>
<feature type="domain" description="Carbohydrate kinase PfkB" evidence="4">
    <location>
        <begin position="5"/>
        <end position="284"/>
    </location>
</feature>
<reference evidence="5" key="1">
    <citation type="submission" date="2020-08" db="EMBL/GenBank/DDBJ databases">
        <authorList>
            <person name="Liu C."/>
            <person name="Sun Q."/>
        </authorList>
    </citation>
    <scope>NUCLEOTIDE SEQUENCE</scope>
    <source>
        <strain evidence="5">NSJ-65</strain>
    </source>
</reference>
<dbReference type="OrthoDB" id="9759709at2"/>
<comment type="similarity">
    <text evidence="1">Belongs to the carbohydrate kinase PfkB family.</text>
</comment>
<dbReference type="GO" id="GO:0016301">
    <property type="term" value="F:kinase activity"/>
    <property type="evidence" value="ECO:0007669"/>
    <property type="project" value="UniProtKB-KW"/>
</dbReference>
<dbReference type="RefSeq" id="WP_105205858.1">
    <property type="nucleotide sequence ID" value="NZ_JACOGI010000001.1"/>
</dbReference>
<accession>A0A8J6LTF8</accession>
<name>A0A8J6LTF8_9FIRM</name>
<dbReference type="Gene3D" id="3.40.1190.20">
    <property type="match status" value="1"/>
</dbReference>
<keyword evidence="6" id="KW-1185">Reference proteome</keyword>
<evidence type="ECO:0000256" key="1">
    <source>
        <dbReference type="ARBA" id="ARBA00010688"/>
    </source>
</evidence>
<dbReference type="PANTHER" id="PTHR43085:SF57">
    <property type="entry name" value="CARBOHYDRATE KINASE PFKB DOMAIN-CONTAINING PROTEIN"/>
    <property type="match status" value="1"/>
</dbReference>
<evidence type="ECO:0000313" key="5">
    <source>
        <dbReference type="EMBL" id="MBC3515314.1"/>
    </source>
</evidence>
<evidence type="ECO:0000313" key="6">
    <source>
        <dbReference type="Proteomes" id="UP000597668"/>
    </source>
</evidence>
<dbReference type="InterPro" id="IPR050306">
    <property type="entry name" value="PfkB_Carbo_kinase"/>
</dbReference>
<keyword evidence="3 5" id="KW-0418">Kinase</keyword>
<evidence type="ECO:0000256" key="2">
    <source>
        <dbReference type="ARBA" id="ARBA00022679"/>
    </source>
</evidence>
<dbReference type="InterPro" id="IPR011611">
    <property type="entry name" value="PfkB_dom"/>
</dbReference>
<dbReference type="SUPFAM" id="SSF53613">
    <property type="entry name" value="Ribokinase-like"/>
    <property type="match status" value="1"/>
</dbReference>
<dbReference type="AlphaFoldDB" id="A0A8J6LTF8"/>
<dbReference type="Proteomes" id="UP000597668">
    <property type="component" value="Unassembled WGS sequence"/>
</dbReference>
<proteinExistence type="inferred from homology"/>
<gene>
    <name evidence="5" type="ORF">H8K20_02750</name>
</gene>
<evidence type="ECO:0000259" key="4">
    <source>
        <dbReference type="Pfam" id="PF00294"/>
    </source>
</evidence>
<evidence type="ECO:0000256" key="3">
    <source>
        <dbReference type="ARBA" id="ARBA00022777"/>
    </source>
</evidence>
<organism evidence="5 6">
    <name type="scientific">Neobittarella massiliensis</name>
    <name type="common">ex Bilen et al. 2018</name>
    <dbReference type="NCBI Taxonomy" id="2041842"/>
    <lineage>
        <taxon>Bacteria</taxon>
        <taxon>Bacillati</taxon>
        <taxon>Bacillota</taxon>
        <taxon>Clostridia</taxon>
        <taxon>Eubacteriales</taxon>
        <taxon>Oscillospiraceae</taxon>
        <taxon>Neobittarella (ex Bilen et al. 2018)</taxon>
    </lineage>
</organism>
<protein>
    <submittedName>
        <fullName evidence="5">Carbohydrate kinase family protein</fullName>
    </submittedName>
</protein>
<sequence>MERQKYVFAMGGTTIDNYYMVDNWIQLGDKISCQFVERILGGPQLNMSSVLAGYGDKVYFMDAIPRNADGEFVMQSLAERGVDTSCVVRQENCKNSEGILFVSKREGDRAIFLEQSYCDPIEPSGQMLERIENATYFYTMNRYIGDVLRSTDCIKRARAAGCKLVIDGEGHYEDQSNLELLHMADIVLINDTSYGRLKACIGADPAASLLADAAQVVVMTKGPDGCEVFTREEHFAAPGIPVKAIDTTGAGDTFAASFLHCLLQGKDLRYAATFANGAAARLCTILGGGGGIAPEEEVLAFIRDHGVAL</sequence>
<dbReference type="InterPro" id="IPR029056">
    <property type="entry name" value="Ribokinase-like"/>
</dbReference>
<dbReference type="EMBL" id="JACOGI010000001">
    <property type="protein sequence ID" value="MBC3515314.1"/>
    <property type="molecule type" value="Genomic_DNA"/>
</dbReference>